<evidence type="ECO:0000256" key="3">
    <source>
        <dbReference type="ARBA" id="ARBA00010951"/>
    </source>
</evidence>
<dbReference type="InterPro" id="IPR001937">
    <property type="entry name" value="GalP_UDPtransf1"/>
</dbReference>
<comment type="similarity">
    <text evidence="3 16">Belongs to the galactose-1-phosphate uridylyltransferase type 1 family.</text>
</comment>
<comment type="cofactor">
    <cofactor evidence="15">
        <name>Fe cation</name>
        <dbReference type="ChEBI" id="CHEBI:24875"/>
    </cofactor>
    <text evidence="15">Binds 1 Fe cation per subunit.</text>
</comment>
<keyword evidence="15" id="KW-0408">Iron</keyword>
<dbReference type="Pfam" id="PF01087">
    <property type="entry name" value="GalP_UDP_transf"/>
    <property type="match status" value="1"/>
</dbReference>
<evidence type="ECO:0000256" key="15">
    <source>
        <dbReference type="PIRSR" id="PIRSR000808-4"/>
    </source>
</evidence>
<dbReference type="CDD" id="cd00608">
    <property type="entry name" value="GalT"/>
    <property type="match status" value="1"/>
</dbReference>
<dbReference type="RefSeq" id="WP_101288020.1">
    <property type="nucleotide sequence ID" value="NZ_FOUQ01000001.1"/>
</dbReference>
<evidence type="ECO:0000313" key="20">
    <source>
        <dbReference type="Proteomes" id="UP000233491"/>
    </source>
</evidence>
<evidence type="ECO:0000256" key="5">
    <source>
        <dbReference type="ARBA" id="ARBA00016340"/>
    </source>
</evidence>
<sequence>MNAFADHPHRRFNPLTGEWVLVSPHRAKRPWQGQVEKLPPVAGVAHDPKCNLCTGNLRMNGERNPDYKHTFVFTNDFAALTPDAPSDYRDDDGLMIAEGESGICRVLCFSPRHDQTLSRMSVEEITYVVDAWVEQFIDLGSKPDIGSVLIFENRGEVMGCSQPHPHGQIWSSRHMPNETAKETDRQLAYFKEKGRAMLLDYVEKELKLGERVIHENDHFVVLVPYWAIWPFETMVLPKRRIGGFDEFTAGERVSLADALSNIAIRYDNLFETSFPYSMGFHQKPTDGEPHEEWMFHAHFYPPLLRSATVKKFMVGFEMLGSPQRDLTPETAAQRLRDLPTVHYLDR</sequence>
<feature type="binding site" evidence="15">
    <location>
        <position position="296"/>
    </location>
    <ligand>
        <name>Fe cation</name>
        <dbReference type="ChEBI" id="CHEBI:24875"/>
    </ligand>
</feature>
<dbReference type="AlphaFoldDB" id="A0A1I4QCY1"/>
<dbReference type="InterPro" id="IPR036265">
    <property type="entry name" value="HIT-like_sf"/>
</dbReference>
<evidence type="ECO:0000256" key="9">
    <source>
        <dbReference type="ARBA" id="ARBA00022833"/>
    </source>
</evidence>
<comment type="catalytic activity">
    <reaction evidence="1 16">
        <text>alpha-D-galactose 1-phosphate + UDP-alpha-D-glucose = alpha-D-glucose 1-phosphate + UDP-alpha-D-galactose</text>
        <dbReference type="Rhea" id="RHEA:13989"/>
        <dbReference type="ChEBI" id="CHEBI:58336"/>
        <dbReference type="ChEBI" id="CHEBI:58601"/>
        <dbReference type="ChEBI" id="CHEBI:58885"/>
        <dbReference type="ChEBI" id="CHEBI:66914"/>
        <dbReference type="EC" id="2.7.7.12"/>
    </reaction>
</comment>
<feature type="binding site" evidence="15">
    <location>
        <position position="298"/>
    </location>
    <ligand>
        <name>Fe cation</name>
        <dbReference type="ChEBI" id="CHEBI:24875"/>
    </ligand>
</feature>
<keyword evidence="20" id="KW-1185">Reference proteome</keyword>
<evidence type="ECO:0000256" key="14">
    <source>
        <dbReference type="PIRSR" id="PIRSR000808-3"/>
    </source>
</evidence>
<comment type="cofactor">
    <cofactor evidence="14">
        <name>Zn(2+)</name>
        <dbReference type="ChEBI" id="CHEBI:29105"/>
    </cofactor>
    <text evidence="14">Binds 1 zinc ion per subunit.</text>
</comment>
<feature type="binding site" evidence="14">
    <location>
        <position position="113"/>
    </location>
    <ligand>
        <name>Zn(2+)</name>
        <dbReference type="ChEBI" id="CHEBI:29105"/>
    </ligand>
</feature>
<evidence type="ECO:0000256" key="8">
    <source>
        <dbReference type="ARBA" id="ARBA00022723"/>
    </source>
</evidence>
<dbReference type="PANTHER" id="PTHR11943:SF1">
    <property type="entry name" value="GALACTOSE-1-PHOSPHATE URIDYLYLTRANSFERASE"/>
    <property type="match status" value="1"/>
</dbReference>
<proteinExistence type="inferred from homology"/>
<feature type="binding site" evidence="15">
    <location>
        <position position="182"/>
    </location>
    <ligand>
        <name>Fe cation</name>
        <dbReference type="ChEBI" id="CHEBI:24875"/>
    </ligand>
</feature>
<evidence type="ECO:0000256" key="7">
    <source>
        <dbReference type="ARBA" id="ARBA00022695"/>
    </source>
</evidence>
<dbReference type="NCBIfam" id="NF008724">
    <property type="entry name" value="PRK11720.1"/>
    <property type="match status" value="1"/>
</dbReference>
<keyword evidence="11 16" id="KW-0119">Carbohydrate metabolism</keyword>
<evidence type="ECO:0000259" key="18">
    <source>
        <dbReference type="Pfam" id="PF02744"/>
    </source>
</evidence>
<dbReference type="UniPathway" id="UPA00214"/>
<keyword evidence="7 16" id="KW-0548">Nucleotidyltransferase</keyword>
<evidence type="ECO:0000256" key="4">
    <source>
        <dbReference type="ARBA" id="ARBA00012384"/>
    </source>
</evidence>
<keyword evidence="8 14" id="KW-0479">Metal-binding</keyword>
<dbReference type="EMBL" id="PJNW01000002">
    <property type="protein sequence ID" value="PKR90757.1"/>
    <property type="molecule type" value="Genomic_DNA"/>
</dbReference>
<gene>
    <name evidence="19" type="ORF">CXZ10_05220</name>
</gene>
<name>A0A1I4QCY1_9HYPH</name>
<dbReference type="PANTHER" id="PTHR11943">
    <property type="entry name" value="GALACTOSE-1-PHOSPHATE URIDYLYLTRANSFERASE"/>
    <property type="match status" value="1"/>
</dbReference>
<evidence type="ECO:0000256" key="10">
    <source>
        <dbReference type="ARBA" id="ARBA00023144"/>
    </source>
</evidence>
<dbReference type="NCBIfam" id="TIGR00209">
    <property type="entry name" value="galT_1"/>
    <property type="match status" value="1"/>
</dbReference>
<feature type="binding site" evidence="14">
    <location>
        <position position="53"/>
    </location>
    <ligand>
        <name>Zn(2+)</name>
        <dbReference type="ChEBI" id="CHEBI:29105"/>
    </ligand>
</feature>
<organism evidence="19 20">
    <name type="scientific">Pleomorphomonas diazotrophica</name>
    <dbReference type="NCBI Taxonomy" id="1166257"/>
    <lineage>
        <taxon>Bacteria</taxon>
        <taxon>Pseudomonadati</taxon>
        <taxon>Pseudomonadota</taxon>
        <taxon>Alphaproteobacteria</taxon>
        <taxon>Hyphomicrobiales</taxon>
        <taxon>Pleomorphomonadaceae</taxon>
        <taxon>Pleomorphomonas</taxon>
    </lineage>
</organism>
<feature type="active site" description="Tele-UMP-histidine intermediate" evidence="13">
    <location>
        <position position="166"/>
    </location>
</feature>
<dbReference type="InterPro" id="IPR005849">
    <property type="entry name" value="GalP_Utransf_N"/>
</dbReference>
<feature type="binding site" evidence="15">
    <location>
        <position position="281"/>
    </location>
    <ligand>
        <name>Fe cation</name>
        <dbReference type="ChEBI" id="CHEBI:24875"/>
    </ligand>
</feature>
<dbReference type="InterPro" id="IPR005850">
    <property type="entry name" value="GalP_Utransf_C"/>
</dbReference>
<evidence type="ECO:0000256" key="2">
    <source>
        <dbReference type="ARBA" id="ARBA00004947"/>
    </source>
</evidence>
<dbReference type="PROSITE" id="PS00117">
    <property type="entry name" value="GAL_P_UDP_TRANSF_I"/>
    <property type="match status" value="1"/>
</dbReference>
<keyword evidence="10 16" id="KW-0299">Galactose metabolism</keyword>
<evidence type="ECO:0000256" key="11">
    <source>
        <dbReference type="ARBA" id="ARBA00023277"/>
    </source>
</evidence>
<dbReference type="Pfam" id="PF02744">
    <property type="entry name" value="GalP_UDP_tr_C"/>
    <property type="match status" value="1"/>
</dbReference>
<accession>A0A1I4QCY1</accession>
<dbReference type="Gene3D" id="3.30.428.10">
    <property type="entry name" value="HIT-like"/>
    <property type="match status" value="2"/>
</dbReference>
<evidence type="ECO:0000256" key="6">
    <source>
        <dbReference type="ARBA" id="ARBA00022679"/>
    </source>
</evidence>
<keyword evidence="6 16" id="KW-0808">Transferase</keyword>
<dbReference type="GO" id="GO:0008270">
    <property type="term" value="F:zinc ion binding"/>
    <property type="evidence" value="ECO:0007669"/>
    <property type="project" value="InterPro"/>
</dbReference>
<dbReference type="FunFam" id="3.30.428.10:FF:000001">
    <property type="entry name" value="Galactose-1-phosphate uridylyltransferase"/>
    <property type="match status" value="1"/>
</dbReference>
<feature type="domain" description="Galactose-1-phosphate uridyl transferase C-terminal" evidence="18">
    <location>
        <begin position="183"/>
        <end position="344"/>
    </location>
</feature>
<dbReference type="SUPFAM" id="SSF54197">
    <property type="entry name" value="HIT-like"/>
    <property type="match status" value="2"/>
</dbReference>
<dbReference type="Proteomes" id="UP000233491">
    <property type="component" value="Unassembled WGS sequence"/>
</dbReference>
<dbReference type="EC" id="2.7.7.12" evidence="4 12"/>
<comment type="caution">
    <text evidence="19">The sequence shown here is derived from an EMBL/GenBank/DDBJ whole genome shotgun (WGS) entry which is preliminary data.</text>
</comment>
<evidence type="ECO:0000313" key="19">
    <source>
        <dbReference type="EMBL" id="PKR90757.1"/>
    </source>
</evidence>
<dbReference type="GO" id="GO:0008108">
    <property type="term" value="F:UDP-glucose:hexose-1-phosphate uridylyltransferase activity"/>
    <property type="evidence" value="ECO:0007669"/>
    <property type="project" value="UniProtKB-UniRule"/>
</dbReference>
<comment type="pathway">
    <text evidence="2 16">Carbohydrate metabolism; galactose metabolism.</text>
</comment>
<evidence type="ECO:0000256" key="1">
    <source>
        <dbReference type="ARBA" id="ARBA00001107"/>
    </source>
</evidence>
<dbReference type="InterPro" id="IPR019779">
    <property type="entry name" value="GalP_UDPtransf1_His-AS"/>
</dbReference>
<dbReference type="PIRSF" id="PIRSF000808">
    <property type="entry name" value="GalT"/>
    <property type="match status" value="1"/>
</dbReference>
<dbReference type="GO" id="GO:0005737">
    <property type="term" value="C:cytoplasm"/>
    <property type="evidence" value="ECO:0007669"/>
    <property type="project" value="TreeGrafter"/>
</dbReference>
<evidence type="ECO:0000259" key="17">
    <source>
        <dbReference type="Pfam" id="PF01087"/>
    </source>
</evidence>
<dbReference type="GO" id="GO:0033499">
    <property type="term" value="P:galactose catabolic process via UDP-galactose, Leloir pathway"/>
    <property type="evidence" value="ECO:0007669"/>
    <property type="project" value="TreeGrafter"/>
</dbReference>
<keyword evidence="9 14" id="KW-0862">Zinc</keyword>
<feature type="binding site" evidence="14">
    <location>
        <position position="50"/>
    </location>
    <ligand>
        <name>Zn(2+)</name>
        <dbReference type="ChEBI" id="CHEBI:29105"/>
    </ligand>
</feature>
<reference evidence="19 20" key="1">
    <citation type="submission" date="2017-12" db="EMBL/GenBank/DDBJ databases">
        <title>Anaerobic carbon monoxide metabolism by Pleomorphomonas carboxyditropha sp. nov., a new mesophilic hydrogenogenic carboxidotroph.</title>
        <authorList>
            <person name="Esquivel-Elizondo S."/>
            <person name="Krajmalnik-Brown R."/>
        </authorList>
    </citation>
    <scope>NUCLEOTIDE SEQUENCE [LARGE SCALE GENOMIC DNA]</scope>
    <source>
        <strain evidence="19 20">R5-392</strain>
    </source>
</reference>
<evidence type="ECO:0000256" key="16">
    <source>
        <dbReference type="RuleBase" id="RU000506"/>
    </source>
</evidence>
<feature type="domain" description="Galactose-1-phosphate uridyl transferase N-terminal" evidence="17">
    <location>
        <begin position="5"/>
        <end position="176"/>
    </location>
</feature>
<evidence type="ECO:0000256" key="13">
    <source>
        <dbReference type="PIRSR" id="PIRSR000808-1"/>
    </source>
</evidence>
<dbReference type="OrthoDB" id="9769064at2"/>
<feature type="binding site" evidence="14">
    <location>
        <position position="164"/>
    </location>
    <ligand>
        <name>Zn(2+)</name>
        <dbReference type="ChEBI" id="CHEBI:29105"/>
    </ligand>
</feature>
<protein>
    <recommendedName>
        <fullName evidence="5 12">Galactose-1-phosphate uridylyltransferase</fullName>
        <ecNumber evidence="4 12">2.7.7.12</ecNumber>
    </recommendedName>
</protein>
<evidence type="ECO:0000256" key="12">
    <source>
        <dbReference type="NCBIfam" id="TIGR00209"/>
    </source>
</evidence>